<comment type="caution">
    <text evidence="2">The sequence shown here is derived from an EMBL/GenBank/DDBJ whole genome shotgun (WGS) entry which is preliminary data.</text>
</comment>
<organism evidence="2 3">
    <name type="scientific">Ophiocordyceps australis</name>
    <dbReference type="NCBI Taxonomy" id="1399860"/>
    <lineage>
        <taxon>Eukaryota</taxon>
        <taxon>Fungi</taxon>
        <taxon>Dikarya</taxon>
        <taxon>Ascomycota</taxon>
        <taxon>Pezizomycotina</taxon>
        <taxon>Sordariomycetes</taxon>
        <taxon>Hypocreomycetidae</taxon>
        <taxon>Hypocreales</taxon>
        <taxon>Ophiocordycipitaceae</taxon>
        <taxon>Ophiocordyceps</taxon>
    </lineage>
</organism>
<dbReference type="OrthoDB" id="3660930at2759"/>
<protein>
    <recommendedName>
        <fullName evidence="4">IDI-2</fullName>
    </recommendedName>
</protein>
<proteinExistence type="predicted"/>
<evidence type="ECO:0000256" key="1">
    <source>
        <dbReference type="SAM" id="SignalP"/>
    </source>
</evidence>
<dbReference type="AlphaFoldDB" id="A0A2C5YK04"/>
<evidence type="ECO:0000313" key="3">
    <source>
        <dbReference type="Proteomes" id="UP000226192"/>
    </source>
</evidence>
<feature type="signal peptide" evidence="1">
    <location>
        <begin position="1"/>
        <end position="16"/>
    </location>
</feature>
<name>A0A2C5YK04_9HYPO</name>
<keyword evidence="3" id="KW-1185">Reference proteome</keyword>
<dbReference type="Proteomes" id="UP000226192">
    <property type="component" value="Unassembled WGS sequence"/>
</dbReference>
<keyword evidence="1" id="KW-0732">Signal</keyword>
<sequence>MKQLALLLSLVNLILASPANPSPCGALGVMHVNASSLPSGVSLNDVRTCTEHPLRASPAGPDLQRRSCWYGAKSGCADGYCWKACDASESGKWCWTSAPRGQGYGPWMRCTLDEQCTQYMPCGLGKSCVTCGCSC</sequence>
<reference evidence="2 3" key="1">
    <citation type="submission" date="2017-06" db="EMBL/GenBank/DDBJ databases">
        <title>Ant-infecting Ophiocordyceps genomes reveal a high diversity of potential behavioral manipulation genes and a possible major role for enterotoxins.</title>
        <authorList>
            <person name="De Bekker C."/>
            <person name="Evans H.C."/>
            <person name="Brachmann A."/>
            <person name="Hughes D.P."/>
        </authorList>
    </citation>
    <scope>NUCLEOTIDE SEQUENCE [LARGE SCALE GENOMIC DNA]</scope>
    <source>
        <strain evidence="2 3">Map64</strain>
    </source>
</reference>
<gene>
    <name evidence="2" type="ORF">CDD81_109</name>
</gene>
<evidence type="ECO:0008006" key="4">
    <source>
        <dbReference type="Google" id="ProtNLM"/>
    </source>
</evidence>
<accession>A0A2C5YK04</accession>
<dbReference type="EMBL" id="NJET01000001">
    <property type="protein sequence ID" value="PHH67344.1"/>
    <property type="molecule type" value="Genomic_DNA"/>
</dbReference>
<evidence type="ECO:0000313" key="2">
    <source>
        <dbReference type="EMBL" id="PHH67344.1"/>
    </source>
</evidence>
<feature type="chain" id="PRO_5012903178" description="IDI-2" evidence="1">
    <location>
        <begin position="17"/>
        <end position="135"/>
    </location>
</feature>